<keyword evidence="2" id="KW-1185">Reference proteome</keyword>
<reference evidence="1" key="1">
    <citation type="submission" date="2021-06" db="EMBL/GenBank/DDBJ databases">
        <authorList>
            <person name="Kallberg Y."/>
            <person name="Tangrot J."/>
            <person name="Rosling A."/>
        </authorList>
    </citation>
    <scope>NUCLEOTIDE SEQUENCE</scope>
    <source>
        <strain evidence="1">MA461A</strain>
    </source>
</reference>
<dbReference type="Proteomes" id="UP000789920">
    <property type="component" value="Unassembled WGS sequence"/>
</dbReference>
<proteinExistence type="predicted"/>
<comment type="caution">
    <text evidence="1">The sequence shown here is derived from an EMBL/GenBank/DDBJ whole genome shotgun (WGS) entry which is preliminary data.</text>
</comment>
<organism evidence="1 2">
    <name type="scientific">Racocetra persica</name>
    <dbReference type="NCBI Taxonomy" id="160502"/>
    <lineage>
        <taxon>Eukaryota</taxon>
        <taxon>Fungi</taxon>
        <taxon>Fungi incertae sedis</taxon>
        <taxon>Mucoromycota</taxon>
        <taxon>Glomeromycotina</taxon>
        <taxon>Glomeromycetes</taxon>
        <taxon>Diversisporales</taxon>
        <taxon>Gigasporaceae</taxon>
        <taxon>Racocetra</taxon>
    </lineage>
</organism>
<sequence>YIKFSTPVAPQIRSCAIKKKYIEEFYYKNLYNQDFCQQNFGHKNFCKRFCTAPLAPSIKTETQN</sequence>
<feature type="non-terminal residue" evidence="1">
    <location>
        <position position="1"/>
    </location>
</feature>
<evidence type="ECO:0000313" key="1">
    <source>
        <dbReference type="EMBL" id="CAG8789644.1"/>
    </source>
</evidence>
<feature type="non-terminal residue" evidence="1">
    <location>
        <position position="64"/>
    </location>
</feature>
<accession>A0ACA9RFH3</accession>
<evidence type="ECO:0000313" key="2">
    <source>
        <dbReference type="Proteomes" id="UP000789920"/>
    </source>
</evidence>
<name>A0ACA9RFH3_9GLOM</name>
<gene>
    <name evidence="1" type="ORF">RPERSI_LOCUS18918</name>
</gene>
<protein>
    <submittedName>
        <fullName evidence="1">11278_t:CDS:1</fullName>
    </submittedName>
</protein>
<dbReference type="EMBL" id="CAJVQC010050887">
    <property type="protein sequence ID" value="CAG8789644.1"/>
    <property type="molecule type" value="Genomic_DNA"/>
</dbReference>